<keyword evidence="1" id="KW-1133">Transmembrane helix</keyword>
<keyword evidence="1" id="KW-0812">Transmembrane</keyword>
<keyword evidence="1" id="KW-0472">Membrane</keyword>
<dbReference type="EMBL" id="GETE01000392">
    <property type="protein sequence ID" value="JAT79131.1"/>
    <property type="molecule type" value="Transcribed_RNA"/>
</dbReference>
<organism evidence="2">
    <name type="scientific">Ornithodoros brasiliensis</name>
    <name type="common">Mouro tick</name>
    <dbReference type="NCBI Taxonomy" id="888526"/>
    <lineage>
        <taxon>Eukaryota</taxon>
        <taxon>Metazoa</taxon>
        <taxon>Ecdysozoa</taxon>
        <taxon>Arthropoda</taxon>
        <taxon>Chelicerata</taxon>
        <taxon>Arachnida</taxon>
        <taxon>Acari</taxon>
        <taxon>Parasitiformes</taxon>
        <taxon>Ixodida</taxon>
        <taxon>Ixodoidea</taxon>
        <taxon>Argasidae</taxon>
        <taxon>Ornithodorinae</taxon>
        <taxon>Ornithodoros</taxon>
    </lineage>
</organism>
<reference evidence="2" key="1">
    <citation type="submission" date="2016-07" db="EMBL/GenBank/DDBJ databases">
        <title>Salivary Glands transcriptome analysis on engorged females of Ornithodoros brasiliensis (Acari:Argasidae).</title>
        <authorList>
            <person name="Simons S.M."/>
            <person name="Carvalho E."/>
            <person name="Junqueira-de-Azevedo I."/>
            <person name="Ho P.L."/>
            <person name="Giovanni D."/>
            <person name="Mendonca R."/>
            <person name="Onofrio V."/>
            <person name="Landulfo G."/>
            <person name="Ramirez D."/>
            <person name="Barros-Battesti D."/>
        </authorList>
    </citation>
    <scope>NUCLEOTIDE SEQUENCE</scope>
    <source>
        <strain evidence="2">Female</strain>
        <tissue evidence="2">Salivary gland</tissue>
    </source>
</reference>
<dbReference type="AlphaFoldDB" id="A0A1D2AJ73"/>
<accession>A0A1D2AJ73</accession>
<sequence length="172" mass="19813">MNLSYYKVGYVRTLPLHSGMQCKVYWRKTRKPVYMTDYLVPTQQLKYILITVLLLNLLFWSAVILWRIYILKRTRALAREQRRVIQGVANPSMLRSTTLVAPREQQFVLDMTRNDLPPSYDEAIKYPSVSIDVSPLQPPQNTGLAVLNPRALAQEEIQPAIEDLPPPTTLTT</sequence>
<proteinExistence type="predicted"/>
<feature type="transmembrane region" description="Helical" evidence="1">
    <location>
        <begin position="47"/>
        <end position="69"/>
    </location>
</feature>
<evidence type="ECO:0000313" key="2">
    <source>
        <dbReference type="EMBL" id="JAT79131.1"/>
    </source>
</evidence>
<name>A0A1D2AJ73_ORNBR</name>
<feature type="non-terminal residue" evidence="2">
    <location>
        <position position="172"/>
    </location>
</feature>
<protein>
    <submittedName>
        <fullName evidence="2">Uncharacterized protein</fullName>
    </submittedName>
</protein>
<evidence type="ECO:0000256" key="1">
    <source>
        <dbReference type="SAM" id="Phobius"/>
    </source>
</evidence>